<keyword evidence="4" id="KW-0812">Transmembrane</keyword>
<keyword evidence="2" id="KW-1015">Disulfide bond</keyword>
<organism evidence="6 7">
    <name type="scientific">Camelina sativa</name>
    <name type="common">False flax</name>
    <name type="synonym">Myagrum sativum</name>
    <dbReference type="NCBI Taxonomy" id="90675"/>
    <lineage>
        <taxon>Eukaryota</taxon>
        <taxon>Viridiplantae</taxon>
        <taxon>Streptophyta</taxon>
        <taxon>Embryophyta</taxon>
        <taxon>Tracheophyta</taxon>
        <taxon>Spermatophyta</taxon>
        <taxon>Magnoliopsida</taxon>
        <taxon>eudicotyledons</taxon>
        <taxon>Gunneridae</taxon>
        <taxon>Pentapetalae</taxon>
        <taxon>rosids</taxon>
        <taxon>malvids</taxon>
        <taxon>Brassicales</taxon>
        <taxon>Brassicaceae</taxon>
        <taxon>Camelineae</taxon>
        <taxon>Camelina</taxon>
    </lineage>
</organism>
<evidence type="ECO:0000313" key="7">
    <source>
        <dbReference type="RefSeq" id="XP_010507169.2"/>
    </source>
</evidence>
<feature type="transmembrane region" description="Helical" evidence="4">
    <location>
        <begin position="12"/>
        <end position="29"/>
    </location>
</feature>
<evidence type="ECO:0000256" key="3">
    <source>
        <dbReference type="ARBA" id="ARBA00038471"/>
    </source>
</evidence>
<dbReference type="NCBIfam" id="TIGR01614">
    <property type="entry name" value="PME_inhib"/>
    <property type="match status" value="1"/>
</dbReference>
<feature type="domain" description="Pectinesterase inhibitor" evidence="5">
    <location>
        <begin position="49"/>
        <end position="196"/>
    </location>
</feature>
<evidence type="ECO:0000256" key="4">
    <source>
        <dbReference type="SAM" id="Phobius"/>
    </source>
</evidence>
<evidence type="ECO:0000256" key="1">
    <source>
        <dbReference type="ARBA" id="ARBA00022729"/>
    </source>
</evidence>
<protein>
    <submittedName>
        <fullName evidence="7">Uncharacterized protein LOC104783750</fullName>
    </submittedName>
</protein>
<dbReference type="PANTHER" id="PTHR36710">
    <property type="entry name" value="PECTINESTERASE INHIBITOR-LIKE"/>
    <property type="match status" value="1"/>
</dbReference>
<dbReference type="Gene3D" id="1.20.140.40">
    <property type="entry name" value="Invertase/pectin methylesterase inhibitor family protein"/>
    <property type="match status" value="1"/>
</dbReference>
<name>A0ABM0YX11_CAMSA</name>
<dbReference type="SMART" id="SM00856">
    <property type="entry name" value="PMEI"/>
    <property type="match status" value="1"/>
</dbReference>
<keyword evidence="4" id="KW-0472">Membrane</keyword>
<keyword evidence="4" id="KW-1133">Transmembrane helix</keyword>
<sequence length="203" mass="23027">MFETYKRENIKHICIFLILYVATMLIKHITSPLSLSLFVFLVFTTTNAMLIKDMYALCKETKDVNFCLKYIGTDTRILDANGFYDVLVIAISKCQDQVTNAARQINKVRQKFDGPIGTERINFCLASYHLASKLFQRSWEHAHEDVFAAGAQVSAMQGANFMRECEEEWKNGPIQKSPVTVYNTNVVKLLSIIQVVVSKINGG</sequence>
<accession>A0ABM0YX11</accession>
<dbReference type="InterPro" id="IPR034086">
    <property type="entry name" value="PMEI_plant"/>
</dbReference>
<evidence type="ECO:0000259" key="5">
    <source>
        <dbReference type="SMART" id="SM00856"/>
    </source>
</evidence>
<dbReference type="InterPro" id="IPR035513">
    <property type="entry name" value="Invertase/methylesterase_inhib"/>
</dbReference>
<dbReference type="CDD" id="cd15797">
    <property type="entry name" value="PMEI"/>
    <property type="match status" value="1"/>
</dbReference>
<reference evidence="7" key="2">
    <citation type="submission" date="2025-08" db="UniProtKB">
        <authorList>
            <consortium name="RefSeq"/>
        </authorList>
    </citation>
    <scope>IDENTIFICATION</scope>
    <source>
        <tissue evidence="7">Leaf</tissue>
    </source>
</reference>
<dbReference type="InterPro" id="IPR052421">
    <property type="entry name" value="PCW_Enzyme_Inhibitor"/>
</dbReference>
<dbReference type="RefSeq" id="XP_010507169.2">
    <property type="nucleotide sequence ID" value="XM_010508867.2"/>
</dbReference>
<dbReference type="Proteomes" id="UP000694864">
    <property type="component" value="Chromosome 4"/>
</dbReference>
<dbReference type="Pfam" id="PF04043">
    <property type="entry name" value="PMEI"/>
    <property type="match status" value="1"/>
</dbReference>
<evidence type="ECO:0000313" key="6">
    <source>
        <dbReference type="Proteomes" id="UP000694864"/>
    </source>
</evidence>
<reference evidence="6" key="1">
    <citation type="journal article" date="2014" name="Nat. Commun.">
        <title>The emerging biofuel crop Camelina sativa retains a highly undifferentiated hexaploid genome structure.</title>
        <authorList>
            <person name="Kagale S."/>
            <person name="Koh C."/>
            <person name="Nixon J."/>
            <person name="Bollina V."/>
            <person name="Clarke W.E."/>
            <person name="Tuteja R."/>
            <person name="Spillane C."/>
            <person name="Robinson S.J."/>
            <person name="Links M.G."/>
            <person name="Clarke C."/>
            <person name="Higgins E.E."/>
            <person name="Huebert T."/>
            <person name="Sharpe A.G."/>
            <person name="Parkin I.A."/>
        </authorList>
    </citation>
    <scope>NUCLEOTIDE SEQUENCE [LARGE SCALE GENOMIC DNA]</scope>
    <source>
        <strain evidence="6">cv. DH55</strain>
    </source>
</reference>
<dbReference type="InterPro" id="IPR006501">
    <property type="entry name" value="Pectinesterase_inhib_dom"/>
</dbReference>
<evidence type="ECO:0000256" key="2">
    <source>
        <dbReference type="ARBA" id="ARBA00023157"/>
    </source>
</evidence>
<keyword evidence="1" id="KW-0732">Signal</keyword>
<comment type="similarity">
    <text evidence="3">Belongs to the PMEI family.</text>
</comment>
<gene>
    <name evidence="7" type="primary">LOC104783750</name>
</gene>
<dbReference type="GeneID" id="104783750"/>
<dbReference type="PANTHER" id="PTHR36710:SF18">
    <property type="entry name" value="PECTINESTERASE INHIBITOR 5-RELATED"/>
    <property type="match status" value="1"/>
</dbReference>
<dbReference type="SUPFAM" id="SSF101148">
    <property type="entry name" value="Plant invertase/pectin methylesterase inhibitor"/>
    <property type="match status" value="1"/>
</dbReference>
<keyword evidence="6" id="KW-1185">Reference proteome</keyword>
<proteinExistence type="inferred from homology"/>